<keyword evidence="10" id="KW-1185">Reference proteome</keyword>
<proteinExistence type="inferred from homology"/>
<feature type="domain" description="RNA polymerase sigma-70 region 2" evidence="7">
    <location>
        <begin position="45"/>
        <end position="111"/>
    </location>
</feature>
<keyword evidence="3" id="KW-0731">Sigma factor</keyword>
<evidence type="ECO:0000256" key="5">
    <source>
        <dbReference type="ARBA" id="ARBA00023163"/>
    </source>
</evidence>
<evidence type="ECO:0000256" key="2">
    <source>
        <dbReference type="ARBA" id="ARBA00023015"/>
    </source>
</evidence>
<dbReference type="Pfam" id="PF08281">
    <property type="entry name" value="Sigma70_r4_2"/>
    <property type="match status" value="1"/>
</dbReference>
<dbReference type="Gene3D" id="1.10.1740.10">
    <property type="match status" value="1"/>
</dbReference>
<comment type="caution">
    <text evidence="9">The sequence shown here is derived from an EMBL/GenBank/DDBJ whole genome shotgun (WGS) entry which is preliminary data.</text>
</comment>
<keyword evidence="5" id="KW-0804">Transcription</keyword>
<dbReference type="GO" id="GO:0003677">
    <property type="term" value="F:DNA binding"/>
    <property type="evidence" value="ECO:0007669"/>
    <property type="project" value="UniProtKB-KW"/>
</dbReference>
<feature type="region of interest" description="Disordered" evidence="6">
    <location>
        <begin position="1"/>
        <end position="23"/>
    </location>
</feature>
<keyword evidence="2" id="KW-0805">Transcription regulation</keyword>
<gene>
    <name evidence="9" type="ORF">RW1_034_00090</name>
</gene>
<evidence type="ECO:0000256" key="6">
    <source>
        <dbReference type="SAM" id="MobiDB-lite"/>
    </source>
</evidence>
<evidence type="ECO:0000256" key="4">
    <source>
        <dbReference type="ARBA" id="ARBA00023125"/>
    </source>
</evidence>
<feature type="domain" description="RNA polymerase sigma factor 70 region 4 type 2" evidence="8">
    <location>
        <begin position="142"/>
        <end position="194"/>
    </location>
</feature>
<name>X0PUI3_RHOWR</name>
<dbReference type="InterPro" id="IPR013324">
    <property type="entry name" value="RNA_pol_sigma_r3/r4-like"/>
</dbReference>
<dbReference type="InterPro" id="IPR036388">
    <property type="entry name" value="WH-like_DNA-bd_sf"/>
</dbReference>
<dbReference type="Pfam" id="PF04542">
    <property type="entry name" value="Sigma70_r2"/>
    <property type="match status" value="1"/>
</dbReference>
<dbReference type="PANTHER" id="PTHR43133">
    <property type="entry name" value="RNA POLYMERASE ECF-TYPE SIGMA FACTO"/>
    <property type="match status" value="1"/>
</dbReference>
<evidence type="ECO:0000259" key="8">
    <source>
        <dbReference type="Pfam" id="PF08281"/>
    </source>
</evidence>
<organism evidence="9 10">
    <name type="scientific">Rhodococcus wratislaviensis NBRC 100605</name>
    <dbReference type="NCBI Taxonomy" id="1219028"/>
    <lineage>
        <taxon>Bacteria</taxon>
        <taxon>Bacillati</taxon>
        <taxon>Actinomycetota</taxon>
        <taxon>Actinomycetes</taxon>
        <taxon>Mycobacteriales</taxon>
        <taxon>Nocardiaceae</taxon>
        <taxon>Rhodococcus</taxon>
    </lineage>
</organism>
<dbReference type="GO" id="GO:0016987">
    <property type="term" value="F:sigma factor activity"/>
    <property type="evidence" value="ECO:0007669"/>
    <property type="project" value="UniProtKB-KW"/>
</dbReference>
<comment type="similarity">
    <text evidence="1">Belongs to the sigma-70 factor family. ECF subfamily.</text>
</comment>
<dbReference type="CDD" id="cd06171">
    <property type="entry name" value="Sigma70_r4"/>
    <property type="match status" value="1"/>
</dbReference>
<accession>X0PUI3</accession>
<reference evidence="9 10" key="1">
    <citation type="submission" date="2014-02" db="EMBL/GenBank/DDBJ databases">
        <title>Whole genome shotgun sequence of Rhodococcus wratislaviensis NBRC 100605.</title>
        <authorList>
            <person name="Hosoyama A."/>
            <person name="Tsuchikane K."/>
            <person name="Yoshida I."/>
            <person name="Ohji S."/>
            <person name="Ichikawa N."/>
            <person name="Yamazoe A."/>
            <person name="Fujita N."/>
        </authorList>
    </citation>
    <scope>NUCLEOTIDE SEQUENCE [LARGE SCALE GENOMIC DNA]</scope>
    <source>
        <strain evidence="9 10">NBRC 100605</strain>
    </source>
</reference>
<evidence type="ECO:0000256" key="3">
    <source>
        <dbReference type="ARBA" id="ARBA00023082"/>
    </source>
</evidence>
<evidence type="ECO:0000313" key="10">
    <source>
        <dbReference type="Proteomes" id="UP000019491"/>
    </source>
</evidence>
<dbReference type="SUPFAM" id="SSF88659">
    <property type="entry name" value="Sigma3 and sigma4 domains of RNA polymerase sigma factors"/>
    <property type="match status" value="1"/>
</dbReference>
<dbReference type="InterPro" id="IPR013249">
    <property type="entry name" value="RNA_pol_sigma70_r4_t2"/>
</dbReference>
<evidence type="ECO:0000259" key="7">
    <source>
        <dbReference type="Pfam" id="PF04542"/>
    </source>
</evidence>
<protein>
    <submittedName>
        <fullName evidence="9">Putative RNA polymerase ECF-subfamily sigma factor</fullName>
    </submittedName>
</protein>
<dbReference type="InterPro" id="IPR014284">
    <property type="entry name" value="RNA_pol_sigma-70_dom"/>
</dbReference>
<dbReference type="InterPro" id="IPR013325">
    <property type="entry name" value="RNA_pol_sigma_r2"/>
</dbReference>
<dbReference type="SUPFAM" id="SSF88946">
    <property type="entry name" value="Sigma2 domain of RNA polymerase sigma factors"/>
    <property type="match status" value="1"/>
</dbReference>
<dbReference type="NCBIfam" id="TIGR02937">
    <property type="entry name" value="sigma70-ECF"/>
    <property type="match status" value="1"/>
</dbReference>
<dbReference type="InterPro" id="IPR039425">
    <property type="entry name" value="RNA_pol_sigma-70-like"/>
</dbReference>
<dbReference type="Gene3D" id="1.10.10.10">
    <property type="entry name" value="Winged helix-like DNA-binding domain superfamily/Winged helix DNA-binding domain"/>
    <property type="match status" value="1"/>
</dbReference>
<dbReference type="EMBL" id="BAWF01000034">
    <property type="protein sequence ID" value="GAF46844.1"/>
    <property type="molecule type" value="Genomic_DNA"/>
</dbReference>
<keyword evidence="4" id="KW-0238">DNA-binding</keyword>
<evidence type="ECO:0000313" key="9">
    <source>
        <dbReference type="EMBL" id="GAF46844.1"/>
    </source>
</evidence>
<sequence length="204" mass="22219">MTAGTIPSAPGGGNDSDHGTGGRDMDDADLIAACRAGDHHAFAELVGRYRTNAWHVCLQITGNTHDAEDALQDTLTAAWQNLAKFRGDARFNTWLHRIAANAALAVVRRRKNTDSLDDTDGEYGILLEDPTPRFDEQITTIDAVRRALAQLPEDFRVAIVLAEFASLPYADIAEHQGVTVATVKTRIHRARRQLATLLAPAIDP</sequence>
<evidence type="ECO:0000256" key="1">
    <source>
        <dbReference type="ARBA" id="ARBA00010641"/>
    </source>
</evidence>
<dbReference type="PANTHER" id="PTHR43133:SF8">
    <property type="entry name" value="RNA POLYMERASE SIGMA FACTOR HI_1459-RELATED"/>
    <property type="match status" value="1"/>
</dbReference>
<dbReference type="InterPro" id="IPR007627">
    <property type="entry name" value="RNA_pol_sigma70_r2"/>
</dbReference>
<dbReference type="GO" id="GO:0006352">
    <property type="term" value="P:DNA-templated transcription initiation"/>
    <property type="evidence" value="ECO:0007669"/>
    <property type="project" value="InterPro"/>
</dbReference>
<dbReference type="AlphaFoldDB" id="X0PUI3"/>
<dbReference type="Proteomes" id="UP000019491">
    <property type="component" value="Unassembled WGS sequence"/>
</dbReference>